<dbReference type="NCBIfam" id="TIGR04183">
    <property type="entry name" value="Por_Secre_tail"/>
    <property type="match status" value="1"/>
</dbReference>
<reference evidence="1" key="1">
    <citation type="journal article" date="2020" name="mSystems">
        <title>Genome- and Community-Level Interaction Insights into Carbon Utilization and Element Cycling Functions of Hydrothermarchaeota in Hydrothermal Sediment.</title>
        <authorList>
            <person name="Zhou Z."/>
            <person name="Liu Y."/>
            <person name="Xu W."/>
            <person name="Pan J."/>
            <person name="Luo Z.H."/>
            <person name="Li M."/>
        </authorList>
    </citation>
    <scope>NUCLEOTIDE SEQUENCE [LARGE SCALE GENOMIC DNA]</scope>
    <source>
        <strain evidence="1">SpSt-876</strain>
    </source>
</reference>
<evidence type="ECO:0000313" key="1">
    <source>
        <dbReference type="EMBL" id="HHS51625.1"/>
    </source>
</evidence>
<proteinExistence type="predicted"/>
<dbReference type="InterPro" id="IPR026444">
    <property type="entry name" value="Secre_tail"/>
</dbReference>
<comment type="caution">
    <text evidence="1">The sequence shown here is derived from an EMBL/GenBank/DDBJ whole genome shotgun (WGS) entry which is preliminary data.</text>
</comment>
<protein>
    <submittedName>
        <fullName evidence="1">T9SS type A sorting domain-containing protein</fullName>
    </submittedName>
</protein>
<dbReference type="AlphaFoldDB" id="A0A7C6A8A8"/>
<sequence>MFLIQPTAGCPGYNLDRFQLIMHEEFIRAWMLRKIGPTQATYRFILLGIKRHDSVVCIFRARFFLTQEFSYPDGLISSAVELPNSEDWDVWLPCIEVKDSVIVITANNNGTMHNDCYIWRIVQGVSDSGRLFLPGPLEKFGPHFRFGSNGYMFFFWLEADSSQPDIYCPYYCESFDYALTWTEPRPLPAPCSSSCHWYGYDCEVVRDTPVAVTRFLTGNYEYGKVIVYRPDSGGPGNWHFKMTILNGDTLPYARLPNLAADDSGNTFVVYTGTFIVDDETVSDCGVFARPAQEDTWYDWGRCTFQGNVGYMEAAHNAPIIANGDSTIIGLIHTNAGTYPNTGNLYFDCITLPNPPIPPWVGIKGELPKPTKILVSPNPSRRYVKFVARAPISSLVIYNATGKLVASYQSLGSSFVLDGQSASGGLNPGVYFYSVRSGSNRYQGKIVLSR</sequence>
<dbReference type="EMBL" id="DTLI01000046">
    <property type="protein sequence ID" value="HHS51625.1"/>
    <property type="molecule type" value="Genomic_DNA"/>
</dbReference>
<accession>A0A7C6A8A8</accession>
<name>A0A7C6A8A8_UNCW3</name>
<organism evidence="1">
    <name type="scientific">candidate division WOR-3 bacterium</name>
    <dbReference type="NCBI Taxonomy" id="2052148"/>
    <lineage>
        <taxon>Bacteria</taxon>
        <taxon>Bacteria division WOR-3</taxon>
    </lineage>
</organism>
<gene>
    <name evidence="1" type="ORF">ENW73_01995</name>
</gene>